<evidence type="ECO:0000256" key="2">
    <source>
        <dbReference type="ARBA" id="ARBA00023015"/>
    </source>
</evidence>
<dbReference type="PANTHER" id="PTHR30419">
    <property type="entry name" value="HTH-TYPE TRANSCRIPTIONAL REGULATOR YBHD"/>
    <property type="match status" value="1"/>
</dbReference>
<dbReference type="RefSeq" id="WP_169421862.1">
    <property type="nucleotide sequence ID" value="NZ_JABBFX010000003.1"/>
</dbReference>
<dbReference type="SUPFAM" id="SSF46785">
    <property type="entry name" value="Winged helix' DNA-binding domain"/>
    <property type="match status" value="1"/>
</dbReference>
<dbReference type="CDD" id="cd08421">
    <property type="entry name" value="PBP2_LTTR_like_1"/>
    <property type="match status" value="1"/>
</dbReference>
<dbReference type="GO" id="GO:0005829">
    <property type="term" value="C:cytosol"/>
    <property type="evidence" value="ECO:0007669"/>
    <property type="project" value="TreeGrafter"/>
</dbReference>
<feature type="domain" description="HTH lysR-type" evidence="5">
    <location>
        <begin position="6"/>
        <end position="63"/>
    </location>
</feature>
<keyword evidence="4" id="KW-0804">Transcription</keyword>
<dbReference type="AlphaFoldDB" id="A0A848H9Y6"/>
<comment type="similarity">
    <text evidence="1">Belongs to the LysR transcriptional regulatory family.</text>
</comment>
<dbReference type="PROSITE" id="PS50931">
    <property type="entry name" value="HTH_LYSR"/>
    <property type="match status" value="1"/>
</dbReference>
<dbReference type="FunFam" id="1.10.10.10:FF:000001">
    <property type="entry name" value="LysR family transcriptional regulator"/>
    <property type="match status" value="1"/>
</dbReference>
<dbReference type="PANTHER" id="PTHR30419:SF2">
    <property type="entry name" value="LYSR FAMILY TRANSCRIPTIONAL REGULATOR"/>
    <property type="match status" value="1"/>
</dbReference>
<dbReference type="Gene3D" id="3.40.190.290">
    <property type="match status" value="1"/>
</dbReference>
<evidence type="ECO:0000313" key="7">
    <source>
        <dbReference type="Proteomes" id="UP000541185"/>
    </source>
</evidence>
<reference evidence="6 7" key="1">
    <citation type="submission" date="2020-04" db="EMBL/GenBank/DDBJ databases">
        <title>Ramlibacter sp. G-1-2-2 isolated from soil.</title>
        <authorList>
            <person name="Dahal R.H."/>
        </authorList>
    </citation>
    <scope>NUCLEOTIDE SEQUENCE [LARGE SCALE GENOMIC DNA]</scope>
    <source>
        <strain evidence="6 7">G-1-2-2</strain>
    </source>
</reference>
<dbReference type="GO" id="GO:0003677">
    <property type="term" value="F:DNA binding"/>
    <property type="evidence" value="ECO:0007669"/>
    <property type="project" value="UniProtKB-KW"/>
</dbReference>
<gene>
    <name evidence="6" type="ORF">HHL11_27850</name>
</gene>
<dbReference type="Pfam" id="PF03466">
    <property type="entry name" value="LysR_substrate"/>
    <property type="match status" value="1"/>
</dbReference>
<protein>
    <submittedName>
        <fullName evidence="6">LysR family transcriptional regulator</fullName>
    </submittedName>
</protein>
<dbReference type="SUPFAM" id="SSF53850">
    <property type="entry name" value="Periplasmic binding protein-like II"/>
    <property type="match status" value="1"/>
</dbReference>
<name>A0A848H9Y6_9BURK</name>
<keyword evidence="2" id="KW-0805">Transcription regulation</keyword>
<dbReference type="InterPro" id="IPR050950">
    <property type="entry name" value="HTH-type_LysR_regulators"/>
</dbReference>
<dbReference type="Proteomes" id="UP000541185">
    <property type="component" value="Unassembled WGS sequence"/>
</dbReference>
<dbReference type="EMBL" id="JABBFX010000003">
    <property type="protein sequence ID" value="NML47595.1"/>
    <property type="molecule type" value="Genomic_DNA"/>
</dbReference>
<proteinExistence type="inferred from homology"/>
<evidence type="ECO:0000256" key="3">
    <source>
        <dbReference type="ARBA" id="ARBA00023125"/>
    </source>
</evidence>
<evidence type="ECO:0000313" key="6">
    <source>
        <dbReference type="EMBL" id="NML47595.1"/>
    </source>
</evidence>
<evidence type="ECO:0000256" key="1">
    <source>
        <dbReference type="ARBA" id="ARBA00009437"/>
    </source>
</evidence>
<keyword evidence="7" id="KW-1185">Reference proteome</keyword>
<comment type="caution">
    <text evidence="6">The sequence shown here is derived from an EMBL/GenBank/DDBJ whole genome shotgun (WGS) entry which is preliminary data.</text>
</comment>
<dbReference type="GO" id="GO:0003700">
    <property type="term" value="F:DNA-binding transcription factor activity"/>
    <property type="evidence" value="ECO:0007669"/>
    <property type="project" value="InterPro"/>
</dbReference>
<evidence type="ECO:0000256" key="4">
    <source>
        <dbReference type="ARBA" id="ARBA00023163"/>
    </source>
</evidence>
<sequence>MPTWRPDLLSLRLFVAACEEASMARAAEREAIVPSAISKRIAEMEEATGVPLLVRGARGVRPTPAGTALLHHAQQIVRSAEKMQAEIAEFAQGVRGHVRLLANISSIVEFLPRDMSAFMVAHPQIRIDLQERVSAQIAEGVREGQAELGICLASVDLSELTVHPYAVDHLGVVVHTAHPLAARESVRFEDTLEFDFVALSPDSATTRRLSALAARLGRTINHRMYVSTFEAACHIIAENLAIGVLAHDAVKPFQPALGLQVVRLEDDWARREIVLVHRDESLLTPPARALARHLQERVAARGRR</sequence>
<dbReference type="Gene3D" id="1.10.10.10">
    <property type="entry name" value="Winged helix-like DNA-binding domain superfamily/Winged helix DNA-binding domain"/>
    <property type="match status" value="1"/>
</dbReference>
<dbReference type="InterPro" id="IPR036390">
    <property type="entry name" value="WH_DNA-bd_sf"/>
</dbReference>
<evidence type="ECO:0000259" key="5">
    <source>
        <dbReference type="PROSITE" id="PS50931"/>
    </source>
</evidence>
<dbReference type="InterPro" id="IPR036388">
    <property type="entry name" value="WH-like_DNA-bd_sf"/>
</dbReference>
<dbReference type="InterPro" id="IPR000847">
    <property type="entry name" value="LysR_HTH_N"/>
</dbReference>
<dbReference type="InterPro" id="IPR005119">
    <property type="entry name" value="LysR_subst-bd"/>
</dbReference>
<keyword evidence="3" id="KW-0238">DNA-binding</keyword>
<accession>A0A848H9Y6</accession>
<dbReference type="Pfam" id="PF00126">
    <property type="entry name" value="HTH_1"/>
    <property type="match status" value="1"/>
</dbReference>
<organism evidence="6 7">
    <name type="scientific">Ramlibacter agri</name>
    <dbReference type="NCBI Taxonomy" id="2728837"/>
    <lineage>
        <taxon>Bacteria</taxon>
        <taxon>Pseudomonadati</taxon>
        <taxon>Pseudomonadota</taxon>
        <taxon>Betaproteobacteria</taxon>
        <taxon>Burkholderiales</taxon>
        <taxon>Comamonadaceae</taxon>
        <taxon>Ramlibacter</taxon>
    </lineage>
</organism>